<sequence length="742" mass="81574">LILSSNSPVTASTCKEIYEKNMSKANKTHLLDDGCRKIPVYCHMTSQGLDACGGGGWTLVMKIDGSKKTFHYNSKLWSNTVDFNLPGGKTGLDNHETKLPTYWNTPFNKICLGMKIGQQFKSVVINHQARSLYSLIADGKYRATSLGRNTWKKLIGSRASLQTNCNKEGFNVVCTYKDWSKARIGILGNNEKDCSTCNSRIGFGTGGHHDDSNTSSENKAYLLDVGSAKIPVYCHMTKHGLDACGGGGWTLVMKIDGSKKTFHYNSKLWSNKVDFNLPGGKNGLDNHETKLPTYWNTPFNKICLGMKIGQQFKSVVINHQARSLYSLIADGKYRATSLGRNKTWKKLIGSRASLQPNCNKEGFNVLGTYSNHSKARIGIVANNQNVCNSCDSRIGFGTRGLFDDSNTCGNEATCGGDNGDQHIKAMGYILFHLASKMESWLFAAFFVFLVAYVAYGAKITNSTNNVHAQTDEETIVCNQYIGTDARTSEAIKNLDEKLDQIIKLLQPSPNPITASTCKEIYKKSMSKANKAYLLDVGSTKVPVYCHMTSHGLDACGGGGWTLVMKIDGTKTTFHYNSKLWNNKVDFNLPGGKTGLDTHETKLPTYWNTPFNKICLGMKIGQQFKSVVINHQARSLYSLIADGKYRATSLGRNTWKKLIGPRASLQPNCNKEGFNALCTDSNHSKARIGIVGNNQNVCSSCDSRIGFDTGGLFDDYNTCGNQATHGGDNGDQHIKAMGYILVQ</sequence>
<dbReference type="Gene3D" id="3.90.215.10">
    <property type="entry name" value="Gamma Fibrinogen, chain A, domain 1"/>
    <property type="match status" value="2"/>
</dbReference>
<keyword evidence="4" id="KW-1185">Reference proteome</keyword>
<reference evidence="3 4" key="1">
    <citation type="submission" date="2022-05" db="EMBL/GenBank/DDBJ databases">
        <authorList>
            <consortium name="Genoscope - CEA"/>
            <person name="William W."/>
        </authorList>
    </citation>
    <scope>NUCLEOTIDE SEQUENCE [LARGE SCALE GENOMIC DNA]</scope>
</reference>
<keyword evidence="2" id="KW-0812">Transmembrane</keyword>
<keyword evidence="2" id="KW-1133">Transmembrane helix</keyword>
<evidence type="ECO:0000313" key="3">
    <source>
        <dbReference type="EMBL" id="CAH3165755.1"/>
    </source>
</evidence>
<proteinExistence type="predicted"/>
<feature type="transmembrane region" description="Helical" evidence="2">
    <location>
        <begin position="440"/>
        <end position="457"/>
    </location>
</feature>
<name>A0ABN8QN17_9CNID</name>
<evidence type="ECO:0000256" key="1">
    <source>
        <dbReference type="ARBA" id="ARBA00023157"/>
    </source>
</evidence>
<protein>
    <recommendedName>
        <fullName evidence="5">Fibrinogen C-terminal domain-containing protein</fullName>
    </recommendedName>
</protein>
<gene>
    <name evidence="3" type="ORF">PEVE_00005444</name>
</gene>
<accession>A0ABN8QN17</accession>
<keyword evidence="1" id="KW-1015">Disulfide bond</keyword>
<dbReference type="Proteomes" id="UP001159427">
    <property type="component" value="Unassembled WGS sequence"/>
</dbReference>
<feature type="non-terminal residue" evidence="3">
    <location>
        <position position="1"/>
    </location>
</feature>
<evidence type="ECO:0000313" key="4">
    <source>
        <dbReference type="Proteomes" id="UP001159427"/>
    </source>
</evidence>
<evidence type="ECO:0000256" key="2">
    <source>
        <dbReference type="SAM" id="Phobius"/>
    </source>
</evidence>
<comment type="caution">
    <text evidence="3">The sequence shown here is derived from an EMBL/GenBank/DDBJ whole genome shotgun (WGS) entry which is preliminary data.</text>
</comment>
<keyword evidence="2" id="KW-0472">Membrane</keyword>
<dbReference type="EMBL" id="CALNXI010001346">
    <property type="protein sequence ID" value="CAH3165755.1"/>
    <property type="molecule type" value="Genomic_DNA"/>
</dbReference>
<evidence type="ECO:0008006" key="5">
    <source>
        <dbReference type="Google" id="ProtNLM"/>
    </source>
</evidence>
<dbReference type="PANTHER" id="PTHR16146">
    <property type="entry name" value="INTELECTIN"/>
    <property type="match status" value="1"/>
</dbReference>
<dbReference type="InterPro" id="IPR014716">
    <property type="entry name" value="Fibrinogen_a/b/g_C_1"/>
</dbReference>
<organism evidence="3 4">
    <name type="scientific">Porites evermanni</name>
    <dbReference type="NCBI Taxonomy" id="104178"/>
    <lineage>
        <taxon>Eukaryota</taxon>
        <taxon>Metazoa</taxon>
        <taxon>Cnidaria</taxon>
        <taxon>Anthozoa</taxon>
        <taxon>Hexacorallia</taxon>
        <taxon>Scleractinia</taxon>
        <taxon>Fungiina</taxon>
        <taxon>Poritidae</taxon>
        <taxon>Porites</taxon>
    </lineage>
</organism>
<dbReference type="PANTHER" id="PTHR16146:SF46">
    <property type="entry name" value="INTELECTIN-1A-RELATED"/>
    <property type="match status" value="1"/>
</dbReference>